<reference evidence="1" key="1">
    <citation type="submission" date="2018-05" db="EMBL/GenBank/DDBJ databases">
        <title>Molecular characterization and complete genome analysis of a Brazilian frog virus 3 (FV3) isolate.</title>
        <authorList>
            <person name="Candido M."/>
            <person name="Alencar A.L.F."/>
            <person name="Tavares L.S."/>
            <person name="Mosterio C.M.F."/>
            <person name="Fernandes A.M."/>
            <person name="Almeida-Queiroz S.R."/>
            <person name="Guerra E.J."/>
            <person name="Sousa R.L.M."/>
        </authorList>
    </citation>
    <scope>NUCLEOTIDE SEQUENCE [LARGE SCALE GENOMIC DNA]</scope>
    <source>
        <strain evidence="1">Rana-Bra-01</strain>
    </source>
</reference>
<organismHost>
    <name type="scientific">Lithobates sylvaticus</name>
    <name type="common">Wood frog</name>
    <name type="synonym">Rana sylvatica</name>
    <dbReference type="NCBI Taxonomy" id="45438"/>
</organismHost>
<keyword evidence="1" id="KW-0378">Hydrolase</keyword>
<evidence type="ECO:0000313" key="1">
    <source>
        <dbReference type="EMBL" id="AYP19489.1"/>
    </source>
</evidence>
<name>A0A3G2Y491_FRG3V</name>
<organism evidence="1">
    <name type="scientific">Frog virus 3</name>
    <name type="common">FV-3</name>
    <dbReference type="NCBI Taxonomy" id="10493"/>
    <lineage>
        <taxon>Viruses</taxon>
        <taxon>Varidnaviria</taxon>
        <taxon>Bamfordvirae</taxon>
        <taxon>Nucleocytoviricota</taxon>
        <taxon>Megaviricetes</taxon>
        <taxon>Pimascovirales</taxon>
        <taxon>Pimascovirales incertae sedis</taxon>
        <taxon>Iridoviridae</taxon>
        <taxon>Alphairidovirinae</taxon>
        <taxon>Ranavirus</taxon>
        <taxon>Ranavirus rana1</taxon>
    </lineage>
</organism>
<protein>
    <submittedName>
        <fullName evidence="1">Putative hydrolase of the metallo-beta-lactamase superfamily</fullName>
    </submittedName>
</protein>
<dbReference type="Proteomes" id="UP000319680">
    <property type="component" value="Segment"/>
</dbReference>
<accession>A0A3G2Y491</accession>
<dbReference type="EMBL" id="MH351268">
    <property type="protein sequence ID" value="AYP19489.1"/>
    <property type="molecule type" value="Genomic_DNA"/>
</dbReference>
<proteinExistence type="predicted"/>
<organismHost>
    <name type="scientific">Notophthalmus viridescens</name>
    <name type="common">Eastern newt</name>
    <name type="synonym">Triturus viridescens</name>
    <dbReference type="NCBI Taxonomy" id="8316"/>
</organismHost>
<organismHost>
    <name type="scientific">Oophaga pumilio</name>
    <name type="common">strawberry poison frog</name>
    <dbReference type="NCBI Taxonomy" id="51950"/>
</organismHost>
<dbReference type="GO" id="GO:0016787">
    <property type="term" value="F:hydrolase activity"/>
    <property type="evidence" value="ECO:0007669"/>
    <property type="project" value="UniProtKB-KW"/>
</dbReference>
<organismHost>
    <name type="scientific">Lithobates pipiens</name>
    <name type="common">Northern leopard frog</name>
    <name type="synonym">Rana pipiens</name>
    <dbReference type="NCBI Taxonomy" id="8404"/>
</organismHost>
<organismHost>
    <name type="scientific">Dryophytes versicolor</name>
    <name type="common">chameleon treefrog</name>
    <dbReference type="NCBI Taxonomy" id="30343"/>
</organismHost>
<sequence length="40" mass="4319">MSETAGLREASENMAMYILIVARSDPVESDSAANAFRVSQ</sequence>
<gene>
    <name evidence="1" type="primary">orf41</name>
</gene>